<proteinExistence type="predicted"/>
<dbReference type="Proteomes" id="UP000635983">
    <property type="component" value="Unassembled WGS sequence"/>
</dbReference>
<gene>
    <name evidence="1" type="ORF">GCM10009304_14730</name>
</gene>
<dbReference type="EMBL" id="BMPO01000003">
    <property type="protein sequence ID" value="GGJ90188.1"/>
    <property type="molecule type" value="Genomic_DNA"/>
</dbReference>
<dbReference type="Gene3D" id="2.60.120.10">
    <property type="entry name" value="Jelly Rolls"/>
    <property type="match status" value="1"/>
</dbReference>
<organism evidence="1 2">
    <name type="scientific">Pseudomonas matsuisoli</name>
    <dbReference type="NCBI Taxonomy" id="1515666"/>
    <lineage>
        <taxon>Bacteria</taxon>
        <taxon>Pseudomonadati</taxon>
        <taxon>Pseudomonadota</taxon>
        <taxon>Gammaproteobacteria</taxon>
        <taxon>Pseudomonadales</taxon>
        <taxon>Pseudomonadaceae</taxon>
        <taxon>Pseudomonas</taxon>
    </lineage>
</organism>
<accession>A0A917PT79</accession>
<sequence length="181" mass="20446">MNALTVYHDLHPECPIKMLTHLDDIARTLSEIDVGFEHLDVITASAFAMTEAEIADHYRREIDRLKTARHCPVVDVIRLDRQAFDRAAAYPDWRVEHVQNEPELWFVVDGACLLALHASDRVFTIHCKAGNVIAVPAGYARWFDFGERPHFAAIRFHAETSGRLTKTLENGIAGRFPGLDA</sequence>
<evidence type="ECO:0000313" key="1">
    <source>
        <dbReference type="EMBL" id="GGJ90188.1"/>
    </source>
</evidence>
<dbReference type="GO" id="GO:0010309">
    <property type="term" value="F:acireductone dioxygenase [iron(II)-requiring] activity"/>
    <property type="evidence" value="ECO:0007669"/>
    <property type="project" value="InterPro"/>
</dbReference>
<reference evidence="1" key="2">
    <citation type="submission" date="2020-09" db="EMBL/GenBank/DDBJ databases">
        <authorList>
            <person name="Sun Q."/>
            <person name="Ohkuma M."/>
        </authorList>
    </citation>
    <scope>NUCLEOTIDE SEQUENCE</scope>
    <source>
        <strain evidence="1">JCM 30078</strain>
    </source>
</reference>
<dbReference type="InterPro" id="IPR004313">
    <property type="entry name" value="ARD"/>
</dbReference>
<dbReference type="Pfam" id="PF03079">
    <property type="entry name" value="ARD"/>
    <property type="match status" value="1"/>
</dbReference>
<name>A0A917PT79_9PSED</name>
<dbReference type="AlphaFoldDB" id="A0A917PT79"/>
<evidence type="ECO:0000313" key="2">
    <source>
        <dbReference type="Proteomes" id="UP000635983"/>
    </source>
</evidence>
<dbReference type="InterPro" id="IPR011051">
    <property type="entry name" value="RmlC_Cupin_sf"/>
</dbReference>
<reference evidence="1" key="1">
    <citation type="journal article" date="2014" name="Int. J. Syst. Evol. Microbiol.">
        <title>Complete genome sequence of Corynebacterium casei LMG S-19264T (=DSM 44701T), isolated from a smear-ripened cheese.</title>
        <authorList>
            <consortium name="US DOE Joint Genome Institute (JGI-PGF)"/>
            <person name="Walter F."/>
            <person name="Albersmeier A."/>
            <person name="Kalinowski J."/>
            <person name="Ruckert C."/>
        </authorList>
    </citation>
    <scope>NUCLEOTIDE SEQUENCE</scope>
    <source>
        <strain evidence="1">JCM 30078</strain>
    </source>
</reference>
<evidence type="ECO:0008006" key="3">
    <source>
        <dbReference type="Google" id="ProtNLM"/>
    </source>
</evidence>
<comment type="caution">
    <text evidence="1">The sequence shown here is derived from an EMBL/GenBank/DDBJ whole genome shotgun (WGS) entry which is preliminary data.</text>
</comment>
<protein>
    <recommendedName>
        <fullName evidence="3">Acireductone dioxygenase apoprotein</fullName>
    </recommendedName>
</protein>
<keyword evidence="2" id="KW-1185">Reference proteome</keyword>
<dbReference type="RefSeq" id="WP_188982513.1">
    <property type="nucleotide sequence ID" value="NZ_BMPO01000003.1"/>
</dbReference>
<dbReference type="SUPFAM" id="SSF51182">
    <property type="entry name" value="RmlC-like cupins"/>
    <property type="match status" value="1"/>
</dbReference>
<dbReference type="InterPro" id="IPR014710">
    <property type="entry name" value="RmlC-like_jellyroll"/>
</dbReference>